<sequence>MLANLIAFCVAFFAILATATEPPVTVTVTSTVTAPAATETVSQCNTGSTQCCTSVQSSSSDLITSLFGLLDIVLGDITGLVGLGCTPISILGLGSGANCAQQTVCCTNVTFNGLINIGCTAISL</sequence>
<dbReference type="CDD" id="cd23507">
    <property type="entry name" value="hydrophobin_I"/>
    <property type="match status" value="1"/>
</dbReference>
<evidence type="ECO:0000313" key="8">
    <source>
        <dbReference type="EMBL" id="KIJ28124.1"/>
    </source>
</evidence>
<dbReference type="Pfam" id="PF01185">
    <property type="entry name" value="Hydrophobin"/>
    <property type="match status" value="1"/>
</dbReference>
<name>A0A0C9U202_SPHS4</name>
<evidence type="ECO:0000256" key="7">
    <source>
        <dbReference type="RuleBase" id="RU365009"/>
    </source>
</evidence>
<dbReference type="HOGENOM" id="CLU_105134_2_0_1"/>
<protein>
    <recommendedName>
        <fullName evidence="7">Hydrophobin</fullName>
    </recommendedName>
</protein>
<keyword evidence="4 7" id="KW-0964">Secreted</keyword>
<comment type="subcellular location">
    <subcellularLocation>
        <location evidence="1 7">Secreted</location>
        <location evidence="1 7">Cell wall</location>
    </subcellularLocation>
</comment>
<keyword evidence="6 7" id="KW-1015">Disulfide bond</keyword>
<organism evidence="8 9">
    <name type="scientific">Sphaerobolus stellatus (strain SS14)</name>
    <dbReference type="NCBI Taxonomy" id="990650"/>
    <lineage>
        <taxon>Eukaryota</taxon>
        <taxon>Fungi</taxon>
        <taxon>Dikarya</taxon>
        <taxon>Basidiomycota</taxon>
        <taxon>Agaricomycotina</taxon>
        <taxon>Agaricomycetes</taxon>
        <taxon>Phallomycetidae</taxon>
        <taxon>Geastrales</taxon>
        <taxon>Sphaerobolaceae</taxon>
        <taxon>Sphaerobolus</taxon>
    </lineage>
</organism>
<keyword evidence="3 7" id="KW-0134">Cell wall</keyword>
<dbReference type="GO" id="GO:0005199">
    <property type="term" value="F:structural constituent of cell wall"/>
    <property type="evidence" value="ECO:0007669"/>
    <property type="project" value="InterPro"/>
</dbReference>
<keyword evidence="9" id="KW-1185">Reference proteome</keyword>
<dbReference type="PROSITE" id="PS00956">
    <property type="entry name" value="HYDROPHOBIN"/>
    <property type="match status" value="1"/>
</dbReference>
<dbReference type="EMBL" id="KN837314">
    <property type="protein sequence ID" value="KIJ28124.1"/>
    <property type="molecule type" value="Genomic_DNA"/>
</dbReference>
<evidence type="ECO:0000256" key="4">
    <source>
        <dbReference type="ARBA" id="ARBA00022525"/>
    </source>
</evidence>
<evidence type="ECO:0000313" key="9">
    <source>
        <dbReference type="Proteomes" id="UP000054279"/>
    </source>
</evidence>
<feature type="signal peptide" evidence="7">
    <location>
        <begin position="1"/>
        <end position="19"/>
    </location>
</feature>
<reference evidence="8 9" key="1">
    <citation type="submission" date="2014-06" db="EMBL/GenBank/DDBJ databases">
        <title>Evolutionary Origins and Diversification of the Mycorrhizal Mutualists.</title>
        <authorList>
            <consortium name="DOE Joint Genome Institute"/>
            <consortium name="Mycorrhizal Genomics Consortium"/>
            <person name="Kohler A."/>
            <person name="Kuo A."/>
            <person name="Nagy L.G."/>
            <person name="Floudas D."/>
            <person name="Copeland A."/>
            <person name="Barry K.W."/>
            <person name="Cichocki N."/>
            <person name="Veneault-Fourrey C."/>
            <person name="LaButti K."/>
            <person name="Lindquist E.A."/>
            <person name="Lipzen A."/>
            <person name="Lundell T."/>
            <person name="Morin E."/>
            <person name="Murat C."/>
            <person name="Riley R."/>
            <person name="Ohm R."/>
            <person name="Sun H."/>
            <person name="Tunlid A."/>
            <person name="Henrissat B."/>
            <person name="Grigoriev I.V."/>
            <person name="Hibbett D.S."/>
            <person name="Martin F."/>
        </authorList>
    </citation>
    <scope>NUCLEOTIDE SEQUENCE [LARGE SCALE GENOMIC DNA]</scope>
    <source>
        <strain evidence="8 9">SS14</strain>
    </source>
</reference>
<dbReference type="InterPro" id="IPR019778">
    <property type="entry name" value="Class_I_Hydrophobin_CS"/>
</dbReference>
<evidence type="ECO:0000256" key="5">
    <source>
        <dbReference type="ARBA" id="ARBA00022729"/>
    </source>
</evidence>
<proteinExistence type="inferred from homology"/>
<evidence type="ECO:0000256" key="1">
    <source>
        <dbReference type="ARBA" id="ARBA00004191"/>
    </source>
</evidence>
<gene>
    <name evidence="8" type="ORF">M422DRAFT_270619</name>
</gene>
<dbReference type="SMART" id="SM00075">
    <property type="entry name" value="HYDRO"/>
    <property type="match status" value="1"/>
</dbReference>
<dbReference type="AlphaFoldDB" id="A0A0C9U202"/>
<accession>A0A0C9U202</accession>
<keyword evidence="5 7" id="KW-0732">Signal</keyword>
<evidence type="ECO:0000256" key="2">
    <source>
        <dbReference type="ARBA" id="ARBA00010446"/>
    </source>
</evidence>
<evidence type="ECO:0000256" key="3">
    <source>
        <dbReference type="ARBA" id="ARBA00022512"/>
    </source>
</evidence>
<evidence type="ECO:0000256" key="6">
    <source>
        <dbReference type="ARBA" id="ARBA00023157"/>
    </source>
</evidence>
<dbReference type="OrthoDB" id="4225815at2759"/>
<dbReference type="InterPro" id="IPR001338">
    <property type="entry name" value="Class_I_Hydrophobin"/>
</dbReference>
<dbReference type="Proteomes" id="UP000054279">
    <property type="component" value="Unassembled WGS sequence"/>
</dbReference>
<feature type="chain" id="PRO_5013987542" description="Hydrophobin" evidence="7">
    <location>
        <begin position="20"/>
        <end position="124"/>
    </location>
</feature>
<comment type="similarity">
    <text evidence="2 7">Belongs to the fungal hydrophobin family.</text>
</comment>
<dbReference type="GO" id="GO:0009277">
    <property type="term" value="C:fungal-type cell wall"/>
    <property type="evidence" value="ECO:0007669"/>
    <property type="project" value="InterPro"/>
</dbReference>